<dbReference type="InterPro" id="IPR028976">
    <property type="entry name" value="CheC-like_sf"/>
</dbReference>
<evidence type="ECO:0000256" key="5">
    <source>
        <dbReference type="ARBA" id="ARBA00022779"/>
    </source>
</evidence>
<protein>
    <submittedName>
        <fullName evidence="10">Flagellar motor switch protein FliN</fullName>
    </submittedName>
</protein>
<keyword evidence="4" id="KW-0145">Chemotaxis</keyword>
<keyword evidence="6" id="KW-0472">Membrane</keyword>
<dbReference type="InterPro" id="IPR001172">
    <property type="entry name" value="FliN_T3SS_HrcQb"/>
</dbReference>
<dbReference type="PANTHER" id="PTHR43484">
    <property type="match status" value="1"/>
</dbReference>
<dbReference type="GO" id="GO:0016787">
    <property type="term" value="F:hydrolase activity"/>
    <property type="evidence" value="ECO:0007669"/>
    <property type="project" value="InterPro"/>
</dbReference>
<dbReference type="CDD" id="cd17907">
    <property type="entry name" value="FliY_FliN-Y"/>
    <property type="match status" value="1"/>
</dbReference>
<evidence type="ECO:0000313" key="10">
    <source>
        <dbReference type="EMBL" id="GBF33215.1"/>
    </source>
</evidence>
<keyword evidence="10" id="KW-0966">Cell projection</keyword>
<feature type="region of interest" description="Disordered" evidence="7">
    <location>
        <begin position="300"/>
        <end position="334"/>
    </location>
</feature>
<keyword evidence="3" id="KW-1003">Cell membrane</keyword>
<feature type="domain" description="Flagellar motor switch protein FliN-like C-terminal" evidence="8">
    <location>
        <begin position="357"/>
        <end position="427"/>
    </location>
</feature>
<dbReference type="InterPro" id="IPR051469">
    <property type="entry name" value="FliN/MopA/SpaO"/>
</dbReference>
<dbReference type="Gene3D" id="3.40.1550.10">
    <property type="entry name" value="CheC-like"/>
    <property type="match status" value="1"/>
</dbReference>
<organism evidence="10 11">
    <name type="scientific">Desulfocucumis palustris</name>
    <dbReference type="NCBI Taxonomy" id="1898651"/>
    <lineage>
        <taxon>Bacteria</taxon>
        <taxon>Bacillati</taxon>
        <taxon>Bacillota</taxon>
        <taxon>Clostridia</taxon>
        <taxon>Eubacteriales</taxon>
        <taxon>Desulfocucumaceae</taxon>
        <taxon>Desulfocucumis</taxon>
    </lineage>
</organism>
<name>A0A2L2XAJ3_9FIRM</name>
<evidence type="ECO:0000256" key="1">
    <source>
        <dbReference type="ARBA" id="ARBA00004413"/>
    </source>
</evidence>
<sequence length="438" mass="46727">MGDNSGMLSQAEIDALLNGTAGEPEVAPEAPAVEAGQEAPAETAPVTVAVDGEYLTHEEKDSLGEIGNITMGSASTTLSELLRQKVTITSPKVNILTQEQMFNTFSVPYVFIQVEYVSGLQGFNVLVLRLRDASVIADLMMGGDGSNPSEDEIGEIEISAASEAMNQMIGTASTSLSNMFGRMINISPPTTNLLKSQEVMTYRLPAGDPVVVISFNMQIGNLLDTEIMQVLSIETAKEEAALLWEYLMGMSAGEASLPEPEPAGSFDDNYTDMAEEAPITEQTPLATAESVIQGFMGAEAPQPRQTAGSQGQVSETRAPGAKGQTTGGQTYGVPPVSQPVTYSFPSLTQVEQRKLELLLDVPLRVSVILGRTKRPIKEVLNLTPGAIVELQSLVDEPVEILVNGTLVARGEVVVVNENFGVRITSIISPEERIKQLKA</sequence>
<keyword evidence="5" id="KW-0283">Flagellar rotation</keyword>
<dbReference type="PANTHER" id="PTHR43484:SF1">
    <property type="entry name" value="FLAGELLAR MOTOR SWITCH PROTEIN FLIN"/>
    <property type="match status" value="1"/>
</dbReference>
<dbReference type="OrthoDB" id="9773459at2"/>
<dbReference type="InterPro" id="IPR007597">
    <property type="entry name" value="CheC"/>
</dbReference>
<reference evidence="11" key="1">
    <citation type="submission" date="2018-02" db="EMBL/GenBank/DDBJ databases">
        <title>Genome sequence of Desulfocucumis palustris strain NAW-5.</title>
        <authorList>
            <person name="Watanabe M."/>
            <person name="Kojima H."/>
            <person name="Fukui M."/>
        </authorList>
    </citation>
    <scope>NUCLEOTIDE SEQUENCE [LARGE SCALE GENOMIC DNA]</scope>
    <source>
        <strain evidence="11">NAW-5</strain>
    </source>
</reference>
<dbReference type="SUPFAM" id="SSF101801">
    <property type="entry name" value="Surface presentation of antigens (SPOA)"/>
    <property type="match status" value="1"/>
</dbReference>
<keyword evidence="10" id="KW-0969">Cilium</keyword>
<evidence type="ECO:0000259" key="8">
    <source>
        <dbReference type="Pfam" id="PF01052"/>
    </source>
</evidence>
<dbReference type="Gene3D" id="2.30.330.10">
    <property type="entry name" value="SpoA-like"/>
    <property type="match status" value="1"/>
</dbReference>
<evidence type="ECO:0000256" key="2">
    <source>
        <dbReference type="ARBA" id="ARBA00009226"/>
    </source>
</evidence>
<gene>
    <name evidence="10" type="ORF">DCCM_2314</name>
</gene>
<dbReference type="InterPro" id="IPR012826">
    <property type="entry name" value="FliN"/>
</dbReference>
<feature type="domain" description="CheC-like protein" evidence="9">
    <location>
        <begin position="157"/>
        <end position="192"/>
    </location>
</feature>
<dbReference type="NCBIfam" id="NF005995">
    <property type="entry name" value="PRK08119.1"/>
    <property type="match status" value="1"/>
</dbReference>
<feature type="compositionally biased region" description="Polar residues" evidence="7">
    <location>
        <begin position="303"/>
        <end position="315"/>
    </location>
</feature>
<dbReference type="PRINTS" id="PR00956">
    <property type="entry name" value="FLGMOTORFLIN"/>
</dbReference>
<dbReference type="InterPro" id="IPR036429">
    <property type="entry name" value="SpoA-like_sf"/>
</dbReference>
<evidence type="ECO:0000256" key="6">
    <source>
        <dbReference type="ARBA" id="ARBA00023136"/>
    </source>
</evidence>
<dbReference type="GO" id="GO:0003774">
    <property type="term" value="F:cytoskeletal motor activity"/>
    <property type="evidence" value="ECO:0007669"/>
    <property type="project" value="InterPro"/>
</dbReference>
<evidence type="ECO:0000256" key="7">
    <source>
        <dbReference type="SAM" id="MobiDB-lite"/>
    </source>
</evidence>
<dbReference type="SUPFAM" id="SSF103039">
    <property type="entry name" value="CheC-like"/>
    <property type="match status" value="1"/>
</dbReference>
<feature type="domain" description="CheC-like protein" evidence="9">
    <location>
        <begin position="59"/>
        <end position="95"/>
    </location>
</feature>
<dbReference type="NCBIfam" id="TIGR02480">
    <property type="entry name" value="fliN"/>
    <property type="match status" value="1"/>
</dbReference>
<evidence type="ECO:0000313" key="11">
    <source>
        <dbReference type="Proteomes" id="UP000239549"/>
    </source>
</evidence>
<dbReference type="RefSeq" id="WP_104371643.1">
    <property type="nucleotide sequence ID" value="NZ_BFAV01000075.1"/>
</dbReference>
<dbReference type="Proteomes" id="UP000239549">
    <property type="component" value="Unassembled WGS sequence"/>
</dbReference>
<keyword evidence="10" id="KW-0282">Flagellum</keyword>
<dbReference type="Pfam" id="PF01052">
    <property type="entry name" value="FliMN_C"/>
    <property type="match status" value="1"/>
</dbReference>
<keyword evidence="11" id="KW-1185">Reference proteome</keyword>
<accession>A0A2L2XAJ3</accession>
<comment type="similarity">
    <text evidence="2">Belongs to the FliN/MopA/SpaO family.</text>
</comment>
<evidence type="ECO:0000256" key="4">
    <source>
        <dbReference type="ARBA" id="ARBA00022500"/>
    </source>
</evidence>
<feature type="region of interest" description="Disordered" evidence="7">
    <location>
        <begin position="22"/>
        <end position="41"/>
    </location>
</feature>
<dbReference type="GO" id="GO:0071973">
    <property type="term" value="P:bacterial-type flagellum-dependent cell motility"/>
    <property type="evidence" value="ECO:0007669"/>
    <property type="project" value="InterPro"/>
</dbReference>
<dbReference type="GO" id="GO:0005886">
    <property type="term" value="C:plasma membrane"/>
    <property type="evidence" value="ECO:0007669"/>
    <property type="project" value="UniProtKB-SubCell"/>
</dbReference>
<evidence type="ECO:0000256" key="3">
    <source>
        <dbReference type="ARBA" id="ARBA00022475"/>
    </source>
</evidence>
<dbReference type="GO" id="GO:0006935">
    <property type="term" value="P:chemotaxis"/>
    <property type="evidence" value="ECO:0007669"/>
    <property type="project" value="UniProtKB-KW"/>
</dbReference>
<dbReference type="EMBL" id="BFAV01000075">
    <property type="protein sequence ID" value="GBF33215.1"/>
    <property type="molecule type" value="Genomic_DNA"/>
</dbReference>
<proteinExistence type="inferred from homology"/>
<dbReference type="AlphaFoldDB" id="A0A2L2XAJ3"/>
<dbReference type="GO" id="GO:0009425">
    <property type="term" value="C:bacterial-type flagellum basal body"/>
    <property type="evidence" value="ECO:0007669"/>
    <property type="project" value="InterPro"/>
</dbReference>
<dbReference type="InterPro" id="IPR001543">
    <property type="entry name" value="FliN-like_C"/>
</dbReference>
<dbReference type="Pfam" id="PF04509">
    <property type="entry name" value="CheC"/>
    <property type="match status" value="2"/>
</dbReference>
<comment type="caution">
    <text evidence="10">The sequence shown here is derived from an EMBL/GenBank/DDBJ whole genome shotgun (WGS) entry which is preliminary data.</text>
</comment>
<comment type="subcellular location">
    <subcellularLocation>
        <location evidence="1">Cell membrane</location>
        <topology evidence="1">Peripheral membrane protein</topology>
        <orientation evidence="1">Cytoplasmic side</orientation>
    </subcellularLocation>
</comment>
<evidence type="ECO:0000259" key="9">
    <source>
        <dbReference type="Pfam" id="PF04509"/>
    </source>
</evidence>